<dbReference type="PANTHER" id="PTHR12358">
    <property type="entry name" value="SPHINGOSINE KINASE"/>
    <property type="match status" value="1"/>
</dbReference>
<dbReference type="OrthoDB" id="3853857at2759"/>
<dbReference type="AlphaFoldDB" id="A0A368FKI5"/>
<dbReference type="Gene3D" id="3.40.50.10330">
    <property type="entry name" value="Probable inorganic polyphosphate/atp-NAD kinase, domain 1"/>
    <property type="match status" value="1"/>
</dbReference>
<keyword evidence="2" id="KW-0418">Kinase</keyword>
<dbReference type="InterPro" id="IPR017438">
    <property type="entry name" value="ATP-NAD_kinase_N"/>
</dbReference>
<evidence type="ECO:0000259" key="1">
    <source>
        <dbReference type="PROSITE" id="PS50146"/>
    </source>
</evidence>
<dbReference type="InterPro" id="IPR016064">
    <property type="entry name" value="NAD/diacylglycerol_kinase_sf"/>
</dbReference>
<dbReference type="SUPFAM" id="SSF111331">
    <property type="entry name" value="NAD kinase/diacylglycerol kinase-like"/>
    <property type="match status" value="1"/>
</dbReference>
<dbReference type="GO" id="GO:0016020">
    <property type="term" value="C:membrane"/>
    <property type="evidence" value="ECO:0007669"/>
    <property type="project" value="TreeGrafter"/>
</dbReference>
<evidence type="ECO:0000313" key="3">
    <source>
        <dbReference type="Proteomes" id="UP000252519"/>
    </source>
</evidence>
<proteinExistence type="predicted"/>
<dbReference type="Pfam" id="PF00781">
    <property type="entry name" value="DAGK_cat"/>
    <property type="match status" value="1"/>
</dbReference>
<organism evidence="2 3">
    <name type="scientific">Ancylostoma caninum</name>
    <name type="common">Dog hookworm</name>
    <dbReference type="NCBI Taxonomy" id="29170"/>
    <lineage>
        <taxon>Eukaryota</taxon>
        <taxon>Metazoa</taxon>
        <taxon>Ecdysozoa</taxon>
        <taxon>Nematoda</taxon>
        <taxon>Chromadorea</taxon>
        <taxon>Rhabditida</taxon>
        <taxon>Rhabditina</taxon>
        <taxon>Rhabditomorpha</taxon>
        <taxon>Strongyloidea</taxon>
        <taxon>Ancylostomatidae</taxon>
        <taxon>Ancylostomatinae</taxon>
        <taxon>Ancylostoma</taxon>
    </lineage>
</organism>
<comment type="caution">
    <text evidence="2">The sequence shown here is derived from an EMBL/GenBank/DDBJ whole genome shotgun (WGS) entry which is preliminary data.</text>
</comment>
<dbReference type="PANTHER" id="PTHR12358:SF112">
    <property type="entry name" value="LD11247P-RELATED"/>
    <property type="match status" value="1"/>
</dbReference>
<gene>
    <name evidence="2" type="ORF">ANCCAN_23556</name>
</gene>
<evidence type="ECO:0000313" key="2">
    <source>
        <dbReference type="EMBL" id="RCN30677.1"/>
    </source>
</evidence>
<sequence length="214" mass="24108">MDSGADDASTSSVVVEDFPLVKNRRTHRPVRMTFPSRNAAEEFLASIRQKIRRKLPRRWLPLHDSAHFKQIPNEIIIHLKQVDRKIAVTSRNFLAHLLCNEPTGRVLVLINPFSGQKRAEKLWTEHGAHVLRAADIHADVIRTEYPKHATKIIQDLDIDQYDAVLVNSGDGLVTEVICGLLLRKDRERALKFPICHIPGGTSNALAAAICYACK</sequence>
<name>A0A368FKI5_ANCCA</name>
<dbReference type="InterPro" id="IPR050187">
    <property type="entry name" value="Lipid_Phosphate_FormReg"/>
</dbReference>
<dbReference type="PROSITE" id="PS50146">
    <property type="entry name" value="DAGK"/>
    <property type="match status" value="1"/>
</dbReference>
<dbReference type="Proteomes" id="UP000252519">
    <property type="component" value="Unassembled WGS sequence"/>
</dbReference>
<dbReference type="GO" id="GO:0001727">
    <property type="term" value="F:lipid kinase activity"/>
    <property type="evidence" value="ECO:0007669"/>
    <property type="project" value="TreeGrafter"/>
</dbReference>
<dbReference type="InterPro" id="IPR001206">
    <property type="entry name" value="Diacylglycerol_kinase_cat_dom"/>
</dbReference>
<protein>
    <submittedName>
        <fullName evidence="2">Diacylglycerol kinase catalytic domain protein</fullName>
    </submittedName>
</protein>
<feature type="domain" description="DAGKc" evidence="1">
    <location>
        <begin position="101"/>
        <end position="214"/>
    </location>
</feature>
<dbReference type="EMBL" id="JOJR01001494">
    <property type="protein sequence ID" value="RCN30677.1"/>
    <property type="molecule type" value="Genomic_DNA"/>
</dbReference>
<keyword evidence="3" id="KW-1185">Reference proteome</keyword>
<reference evidence="2 3" key="1">
    <citation type="submission" date="2014-10" db="EMBL/GenBank/DDBJ databases">
        <title>Draft genome of the hookworm Ancylostoma caninum.</title>
        <authorList>
            <person name="Mitreva M."/>
        </authorList>
    </citation>
    <scope>NUCLEOTIDE SEQUENCE [LARGE SCALE GENOMIC DNA]</scope>
    <source>
        <strain evidence="2 3">Baltimore</strain>
    </source>
</reference>
<accession>A0A368FKI5</accession>
<dbReference type="STRING" id="29170.A0A368FKI5"/>
<dbReference type="GO" id="GO:0005737">
    <property type="term" value="C:cytoplasm"/>
    <property type="evidence" value="ECO:0007669"/>
    <property type="project" value="TreeGrafter"/>
</dbReference>
<keyword evidence="2" id="KW-0808">Transferase</keyword>
<dbReference type="GO" id="GO:0046512">
    <property type="term" value="P:sphingosine biosynthetic process"/>
    <property type="evidence" value="ECO:0007669"/>
    <property type="project" value="TreeGrafter"/>
</dbReference>